<dbReference type="AlphaFoldDB" id="A0A3N2D9W0"/>
<feature type="domain" description="ABC transporter" evidence="10">
    <location>
        <begin position="251"/>
        <end position="494"/>
    </location>
</feature>
<dbReference type="Pfam" id="PF00005">
    <property type="entry name" value="ABC_tran"/>
    <property type="match status" value="2"/>
</dbReference>
<dbReference type="OrthoDB" id="39350at2"/>
<dbReference type="EMBL" id="RKHQ01000001">
    <property type="protein sequence ID" value="ROR96462.1"/>
    <property type="molecule type" value="Genomic_DNA"/>
</dbReference>
<protein>
    <submittedName>
        <fullName evidence="11">Monosaccharide ABC transporter ATP-binding protein (CUT2 family)</fullName>
    </submittedName>
</protein>
<dbReference type="InterPro" id="IPR017871">
    <property type="entry name" value="ABC_transporter-like_CS"/>
</dbReference>
<dbReference type="CDD" id="cd03215">
    <property type="entry name" value="ABC_Carb_Monos_II"/>
    <property type="match status" value="1"/>
</dbReference>
<sequence>MTRNLVEIREVSKNYAGVHALQDVSFEIAEGEVHALCGENGAGKSTLIKILTGAIHPTSGEIAFDGSELHDLTPRKAMALGIAAVYQEFSLVPFLTVAENIFYGRELHRGGVRDVARMNREAQQLCDQMGIRIDVKAQVHNLGVAYQQIVEIVKAVATNAKFIIMDEPTAPLTVSETEVFFGIIERLRERNVTILFVSHRLDEVFRLCDRVTVLVDGKLSTTSRTADIGERELISLMVGRELNSDYPHADRSPGDVVFEASGVTSKDVTDISFHVREGEIVGLGGLIGAGRTEVARLVFGADPMTGGTMRVRGRNYRPRSTRTALANKIGLIPEDRKAQGVVLNRPVRDNVTYACLKQLAVAGVVRTGRERDVVDSYASSLRIKMPGSWQLVANLSGGNQQKVVLAKMLATDCEILILDEPTRGIDVGAKQEIYELMTRLAQAGKAIILISSEMPELIGMSDRILVMREGRIVGELSPPQYSQQTILEMASGLDPLHADD</sequence>
<dbReference type="PROSITE" id="PS00211">
    <property type="entry name" value="ABC_TRANSPORTER_1"/>
    <property type="match status" value="1"/>
</dbReference>
<evidence type="ECO:0000256" key="4">
    <source>
        <dbReference type="ARBA" id="ARBA00022597"/>
    </source>
</evidence>
<name>A0A3N2D9W0_9MICO</name>
<keyword evidence="6" id="KW-0547">Nucleotide-binding</keyword>
<evidence type="ECO:0000313" key="11">
    <source>
        <dbReference type="EMBL" id="ROR96462.1"/>
    </source>
</evidence>
<keyword evidence="8" id="KW-1278">Translocase</keyword>
<dbReference type="Gene3D" id="3.40.50.300">
    <property type="entry name" value="P-loop containing nucleotide triphosphate hydrolases"/>
    <property type="match status" value="2"/>
</dbReference>
<keyword evidence="2" id="KW-0813">Transport</keyword>
<keyword evidence="12" id="KW-1185">Reference proteome</keyword>
<comment type="caution">
    <text evidence="11">The sequence shown here is derived from an EMBL/GenBank/DDBJ whole genome shotgun (WGS) entry which is preliminary data.</text>
</comment>
<dbReference type="InterPro" id="IPR003439">
    <property type="entry name" value="ABC_transporter-like_ATP-bd"/>
</dbReference>
<proteinExistence type="predicted"/>
<dbReference type="RefSeq" id="WP_123738637.1">
    <property type="nucleotide sequence ID" value="NZ_CALFQU010000049.1"/>
</dbReference>
<dbReference type="PANTHER" id="PTHR43790">
    <property type="entry name" value="CARBOHYDRATE TRANSPORT ATP-BINDING PROTEIN MG119-RELATED"/>
    <property type="match status" value="1"/>
</dbReference>
<dbReference type="GO" id="GO:0016887">
    <property type="term" value="F:ATP hydrolysis activity"/>
    <property type="evidence" value="ECO:0007669"/>
    <property type="project" value="InterPro"/>
</dbReference>
<dbReference type="InterPro" id="IPR050107">
    <property type="entry name" value="ABC_carbohydrate_import_ATPase"/>
</dbReference>
<dbReference type="FunFam" id="3.40.50.300:FF:000127">
    <property type="entry name" value="Ribose import ATP-binding protein RbsA"/>
    <property type="match status" value="1"/>
</dbReference>
<evidence type="ECO:0000256" key="2">
    <source>
        <dbReference type="ARBA" id="ARBA00022448"/>
    </source>
</evidence>
<feature type="domain" description="ABC transporter" evidence="10">
    <location>
        <begin position="6"/>
        <end position="241"/>
    </location>
</feature>
<evidence type="ECO:0000256" key="9">
    <source>
        <dbReference type="ARBA" id="ARBA00023136"/>
    </source>
</evidence>
<dbReference type="InterPro" id="IPR027417">
    <property type="entry name" value="P-loop_NTPase"/>
</dbReference>
<evidence type="ECO:0000313" key="12">
    <source>
        <dbReference type="Proteomes" id="UP000275356"/>
    </source>
</evidence>
<keyword evidence="3" id="KW-1003">Cell membrane</keyword>
<reference evidence="11 12" key="1">
    <citation type="submission" date="2018-11" db="EMBL/GenBank/DDBJ databases">
        <title>Sequencing the genomes of 1000 actinobacteria strains.</title>
        <authorList>
            <person name="Klenk H.-P."/>
        </authorList>
    </citation>
    <scope>NUCLEOTIDE SEQUENCE [LARGE SCALE GENOMIC DNA]</scope>
    <source>
        <strain evidence="11 12">DSM 13521</strain>
    </source>
</reference>
<keyword evidence="9" id="KW-0472">Membrane</keyword>
<keyword evidence="7 11" id="KW-0067">ATP-binding</keyword>
<evidence type="ECO:0000256" key="5">
    <source>
        <dbReference type="ARBA" id="ARBA00022737"/>
    </source>
</evidence>
<dbReference type="GO" id="GO:0005524">
    <property type="term" value="F:ATP binding"/>
    <property type="evidence" value="ECO:0007669"/>
    <property type="project" value="UniProtKB-KW"/>
</dbReference>
<organism evidence="11 12">
    <name type="scientific">Salana multivorans</name>
    <dbReference type="NCBI Taxonomy" id="120377"/>
    <lineage>
        <taxon>Bacteria</taxon>
        <taxon>Bacillati</taxon>
        <taxon>Actinomycetota</taxon>
        <taxon>Actinomycetes</taxon>
        <taxon>Micrococcales</taxon>
        <taxon>Beutenbergiaceae</taxon>
        <taxon>Salana</taxon>
    </lineage>
</organism>
<comment type="subcellular location">
    <subcellularLocation>
        <location evidence="1">Cell membrane</location>
        <topology evidence="1">Peripheral membrane protein</topology>
    </subcellularLocation>
</comment>
<evidence type="ECO:0000259" key="10">
    <source>
        <dbReference type="PROSITE" id="PS50893"/>
    </source>
</evidence>
<evidence type="ECO:0000256" key="6">
    <source>
        <dbReference type="ARBA" id="ARBA00022741"/>
    </source>
</evidence>
<evidence type="ECO:0000256" key="3">
    <source>
        <dbReference type="ARBA" id="ARBA00022475"/>
    </source>
</evidence>
<dbReference type="PANTHER" id="PTHR43790:SF3">
    <property type="entry name" value="D-ALLOSE IMPORT ATP-BINDING PROTEIN ALSA-RELATED"/>
    <property type="match status" value="1"/>
</dbReference>
<evidence type="ECO:0000256" key="7">
    <source>
        <dbReference type="ARBA" id="ARBA00022840"/>
    </source>
</evidence>
<dbReference type="SUPFAM" id="SSF52540">
    <property type="entry name" value="P-loop containing nucleoside triphosphate hydrolases"/>
    <property type="match status" value="2"/>
</dbReference>
<dbReference type="PROSITE" id="PS50893">
    <property type="entry name" value="ABC_TRANSPORTER_2"/>
    <property type="match status" value="2"/>
</dbReference>
<dbReference type="CDD" id="cd03216">
    <property type="entry name" value="ABC_Carb_Monos_I"/>
    <property type="match status" value="1"/>
</dbReference>
<keyword evidence="5" id="KW-0677">Repeat</keyword>
<dbReference type="GO" id="GO:0005886">
    <property type="term" value="C:plasma membrane"/>
    <property type="evidence" value="ECO:0007669"/>
    <property type="project" value="UniProtKB-SubCell"/>
</dbReference>
<dbReference type="Proteomes" id="UP000275356">
    <property type="component" value="Unassembled WGS sequence"/>
</dbReference>
<evidence type="ECO:0000256" key="1">
    <source>
        <dbReference type="ARBA" id="ARBA00004202"/>
    </source>
</evidence>
<evidence type="ECO:0000256" key="8">
    <source>
        <dbReference type="ARBA" id="ARBA00022967"/>
    </source>
</evidence>
<dbReference type="InterPro" id="IPR003593">
    <property type="entry name" value="AAA+_ATPase"/>
</dbReference>
<dbReference type="SMART" id="SM00382">
    <property type="entry name" value="AAA"/>
    <property type="match status" value="2"/>
</dbReference>
<gene>
    <name evidence="11" type="ORF">EDD28_1047</name>
</gene>
<keyword evidence="4" id="KW-0762">Sugar transport</keyword>
<accession>A0A3N2D9W0</accession>